<reference evidence="1 2" key="1">
    <citation type="submission" date="2019-05" db="EMBL/GenBank/DDBJ databases">
        <title>Another draft genome of Portunus trituberculatus and its Hox gene families provides insights of decapod evolution.</title>
        <authorList>
            <person name="Jeong J.-H."/>
            <person name="Song I."/>
            <person name="Kim S."/>
            <person name="Choi T."/>
            <person name="Kim D."/>
            <person name="Ryu S."/>
            <person name="Kim W."/>
        </authorList>
    </citation>
    <scope>NUCLEOTIDE SEQUENCE [LARGE SCALE GENOMIC DNA]</scope>
    <source>
        <tissue evidence="1">Muscle</tissue>
    </source>
</reference>
<organism evidence="1 2">
    <name type="scientific">Portunus trituberculatus</name>
    <name type="common">Swimming crab</name>
    <name type="synonym">Neptunus trituberculatus</name>
    <dbReference type="NCBI Taxonomy" id="210409"/>
    <lineage>
        <taxon>Eukaryota</taxon>
        <taxon>Metazoa</taxon>
        <taxon>Ecdysozoa</taxon>
        <taxon>Arthropoda</taxon>
        <taxon>Crustacea</taxon>
        <taxon>Multicrustacea</taxon>
        <taxon>Malacostraca</taxon>
        <taxon>Eumalacostraca</taxon>
        <taxon>Eucarida</taxon>
        <taxon>Decapoda</taxon>
        <taxon>Pleocyemata</taxon>
        <taxon>Brachyura</taxon>
        <taxon>Eubrachyura</taxon>
        <taxon>Portunoidea</taxon>
        <taxon>Portunidae</taxon>
        <taxon>Portuninae</taxon>
        <taxon>Portunus</taxon>
    </lineage>
</organism>
<evidence type="ECO:0000313" key="2">
    <source>
        <dbReference type="Proteomes" id="UP000324222"/>
    </source>
</evidence>
<protein>
    <submittedName>
        <fullName evidence="1">Uncharacterized protein</fullName>
    </submittedName>
</protein>
<dbReference type="EMBL" id="VSRR010042870">
    <property type="protein sequence ID" value="MPC76218.1"/>
    <property type="molecule type" value="Genomic_DNA"/>
</dbReference>
<dbReference type="AlphaFoldDB" id="A0A5B7I5R7"/>
<accession>A0A5B7I5R7</accession>
<sequence>MEDIEGLGVMFVLYEMCMDNKCDNTSHEDDHLFPMTGSSQPLEPEDSLCSSVVKEYYQCWLKLLANEVNKNSMLLSYSGTSGDGEANVDDVTQSVVSQGVVTWYK</sequence>
<keyword evidence="2" id="KW-1185">Reference proteome</keyword>
<comment type="caution">
    <text evidence="1">The sequence shown here is derived from an EMBL/GenBank/DDBJ whole genome shotgun (WGS) entry which is preliminary data.</text>
</comment>
<evidence type="ECO:0000313" key="1">
    <source>
        <dbReference type="EMBL" id="MPC76218.1"/>
    </source>
</evidence>
<gene>
    <name evidence="1" type="ORF">E2C01_070625</name>
</gene>
<proteinExistence type="predicted"/>
<dbReference type="Proteomes" id="UP000324222">
    <property type="component" value="Unassembled WGS sequence"/>
</dbReference>
<name>A0A5B7I5R7_PORTR</name>